<keyword evidence="4" id="KW-1185">Reference proteome</keyword>
<evidence type="ECO:0008006" key="5">
    <source>
        <dbReference type="Google" id="ProtNLM"/>
    </source>
</evidence>
<comment type="caution">
    <text evidence="3">The sequence shown here is derived from an EMBL/GenBank/DDBJ whole genome shotgun (WGS) entry which is preliminary data.</text>
</comment>
<accession>A0A3M2RG53</accession>
<reference evidence="3 4" key="1">
    <citation type="submission" date="2018-08" db="EMBL/GenBank/DDBJ databases">
        <title>Whole Genome Sequence of the Moderate Halophilic Marine Bacterium Marinobacter litoralis Sw-45.</title>
        <authorList>
            <person name="Musa H."/>
        </authorList>
    </citation>
    <scope>NUCLEOTIDE SEQUENCE [LARGE SCALE GENOMIC DNA]</scope>
    <source>
        <strain evidence="3 4">Sw-45</strain>
    </source>
</reference>
<organism evidence="3 4">
    <name type="scientific">Marinobacter litoralis</name>
    <dbReference type="NCBI Taxonomy" id="187981"/>
    <lineage>
        <taxon>Bacteria</taxon>
        <taxon>Pseudomonadati</taxon>
        <taxon>Pseudomonadota</taxon>
        <taxon>Gammaproteobacteria</taxon>
        <taxon>Pseudomonadales</taxon>
        <taxon>Marinobacteraceae</taxon>
        <taxon>Marinobacter</taxon>
    </lineage>
</organism>
<dbReference type="OrthoDB" id="6372011at2"/>
<evidence type="ECO:0000313" key="3">
    <source>
        <dbReference type="EMBL" id="RMJ04139.1"/>
    </source>
</evidence>
<feature type="chain" id="PRO_5018291447" description="LTXXQ motif protein" evidence="2">
    <location>
        <begin position="27"/>
        <end position="111"/>
    </location>
</feature>
<dbReference type="Proteomes" id="UP000265903">
    <property type="component" value="Unassembled WGS sequence"/>
</dbReference>
<sequence>MKVHTSVMTAGVLMAALFAASPAALAHDHKGMDHHEGKRDKKEMCEDFREGKGKFSKEHREERQKEMQEHRAEMADRLMLTDEQRVIWSEIHDERMEKWQKKMEKRCDDMK</sequence>
<keyword evidence="2" id="KW-0732">Signal</keyword>
<dbReference type="AlphaFoldDB" id="A0A3M2RG53"/>
<evidence type="ECO:0000313" key="4">
    <source>
        <dbReference type="Proteomes" id="UP000265903"/>
    </source>
</evidence>
<feature type="region of interest" description="Disordered" evidence="1">
    <location>
        <begin position="49"/>
        <end position="71"/>
    </location>
</feature>
<name>A0A3M2RG53_9GAMM</name>
<evidence type="ECO:0000256" key="1">
    <source>
        <dbReference type="SAM" id="MobiDB-lite"/>
    </source>
</evidence>
<feature type="signal peptide" evidence="2">
    <location>
        <begin position="1"/>
        <end position="26"/>
    </location>
</feature>
<dbReference type="RefSeq" id="WP_114334247.1">
    <property type="nucleotide sequence ID" value="NZ_QMDL01000002.1"/>
</dbReference>
<protein>
    <recommendedName>
        <fullName evidence="5">LTXXQ motif protein</fullName>
    </recommendedName>
</protein>
<proteinExistence type="predicted"/>
<gene>
    <name evidence="3" type="ORF">DOQ08_01459</name>
</gene>
<evidence type="ECO:0000256" key="2">
    <source>
        <dbReference type="SAM" id="SignalP"/>
    </source>
</evidence>
<dbReference type="EMBL" id="QMDL01000002">
    <property type="protein sequence ID" value="RMJ04139.1"/>
    <property type="molecule type" value="Genomic_DNA"/>
</dbReference>